<dbReference type="AlphaFoldDB" id="A0A7J6X3S9"/>
<dbReference type="EMBL" id="JABWDY010006753">
    <property type="protein sequence ID" value="KAF5203455.1"/>
    <property type="molecule type" value="Genomic_DNA"/>
</dbReference>
<dbReference type="OrthoDB" id="5399929at2759"/>
<feature type="compositionally biased region" description="Polar residues" evidence="7">
    <location>
        <begin position="922"/>
        <end position="932"/>
    </location>
</feature>
<dbReference type="SUPFAM" id="SSF48371">
    <property type="entry name" value="ARM repeat"/>
    <property type="match status" value="1"/>
</dbReference>
<keyword evidence="6" id="KW-0131">Cell cycle</keyword>
<dbReference type="GO" id="GO:0000723">
    <property type="term" value="P:telomere maintenance"/>
    <property type="evidence" value="ECO:0007669"/>
    <property type="project" value="TreeGrafter"/>
</dbReference>
<evidence type="ECO:0000256" key="1">
    <source>
        <dbReference type="ARBA" id="ARBA00004123"/>
    </source>
</evidence>
<keyword evidence="4" id="KW-0779">Telomere</keyword>
<evidence type="ECO:0000256" key="6">
    <source>
        <dbReference type="ARBA" id="ARBA00023306"/>
    </source>
</evidence>
<feature type="compositionally biased region" description="Basic and acidic residues" evidence="7">
    <location>
        <begin position="898"/>
        <end position="914"/>
    </location>
</feature>
<keyword evidence="5" id="KW-0539">Nucleus</keyword>
<sequence length="955" mass="107886">MEEFSNQIEEIKTLITSNSKSDKSFGYSTLLHLQEQSTQHPSAIEALSKHVCHLILSIIADISVEDEEIASQALKCLGFMIYHPSLVAAFSEDVAHLVVASLVKLITTTKIKAVCNLGVWCISMQQLNESFLACNFHSLLRAIIHALDNPIGSLSTTFEAMQAVIKLAAQLSDKMRDTSNIWAPVIYRRLLSSDKREREMTERCLLKIKPTMLPPTLNLSKALVVDMKTKLLSEMKEVIQDRGRKVNTIQAWGWYIRLLGSHALKNRQLLNEMLKIPEQTFSDFDPQVQTASQVAWEGLIDALIHHPSEPPPEIMALECVAKQRSSMTLDNCNFENMGKALQHVAQQRSSMTLNRCNYENMEVSLSKSLRLIMTPLVGILSSKCDISVRSSCLNTWCYLLHKLDLAVNCQIVLKTVIEPILEVVFQMGTDDKNRWLWNICLDLLDDHILLNNRDGDNELSQHVSCRSSTRVSSLVLNSGAQCSFKNYPIKWLPWDLSKLGLPIKVIHILVSQGSLTHLTPECKNLACKSALKAFRSVLKGIQIEFKKSSSNYGEIMLCLNTILSLTKQVCEDATSKQSDDLLCTSLHFVGVVREELEPSVLASPLYKVVMDFKYVSELQTIVEIECPKVPEISSLKYMDLVSPTVYLTILHLCMGARSISDASRMEMILHGLEKHLRYLKLAMTSTVCDLQADLSVTARFFSALASFVCRLRLKCHILLLVEIISNPMIQLLSKCAPNNDMIEGSIVYQLQLLWGEILSSMERSQPPIIFDSSFLKVQAPVLETTLDSPILAIAESTITFWNHTYGNQVNLDYRRSLLPVLDKLSRKGKLNIYRSSPTLIVNDRSKEVMSAPLRYRVAATQNKISKRVELMEDRQNDFRSTNKLVPGLKRRKFELTEHQKEVRRAQQGRDRDCSGHGPGIRTYTSVDFSQGNEESQESQELRDPESILEMLRKAP</sequence>
<reference evidence="9 10" key="1">
    <citation type="submission" date="2020-06" db="EMBL/GenBank/DDBJ databases">
        <title>Transcriptomic and genomic resources for Thalictrum thalictroides and T. hernandezii: Facilitating candidate gene discovery in an emerging model plant lineage.</title>
        <authorList>
            <person name="Arias T."/>
            <person name="Riano-Pachon D.M."/>
            <person name="Di Stilio V.S."/>
        </authorList>
    </citation>
    <scope>NUCLEOTIDE SEQUENCE [LARGE SCALE GENOMIC DNA]</scope>
    <source>
        <strain evidence="10">cv. WT478/WT964</strain>
        <tissue evidence="9">Leaves</tissue>
    </source>
</reference>
<dbReference type="InterPro" id="IPR022031">
    <property type="entry name" value="Rif1_N"/>
</dbReference>
<evidence type="ECO:0000256" key="4">
    <source>
        <dbReference type="ARBA" id="ARBA00022895"/>
    </source>
</evidence>
<proteinExistence type="predicted"/>
<dbReference type="Pfam" id="PF12231">
    <property type="entry name" value="Rif1_N"/>
    <property type="match status" value="1"/>
</dbReference>
<evidence type="ECO:0000313" key="9">
    <source>
        <dbReference type="EMBL" id="KAF5203455.1"/>
    </source>
</evidence>
<gene>
    <name evidence="9" type="ORF">FRX31_006956</name>
</gene>
<evidence type="ECO:0000256" key="3">
    <source>
        <dbReference type="ARBA" id="ARBA00022454"/>
    </source>
</evidence>
<dbReference type="Proteomes" id="UP000554482">
    <property type="component" value="Unassembled WGS sequence"/>
</dbReference>
<dbReference type="InterPro" id="IPR016024">
    <property type="entry name" value="ARM-type_fold"/>
</dbReference>
<dbReference type="PANTHER" id="PTHR22928">
    <property type="entry name" value="TELOMERE-ASSOCIATED PROTEIN RIF1"/>
    <property type="match status" value="1"/>
</dbReference>
<evidence type="ECO:0000256" key="2">
    <source>
        <dbReference type="ARBA" id="ARBA00004574"/>
    </source>
</evidence>
<comment type="caution">
    <text evidence="9">The sequence shown here is derived from an EMBL/GenBank/DDBJ whole genome shotgun (WGS) entry which is preliminary data.</text>
</comment>
<feature type="region of interest" description="Disordered" evidence="7">
    <location>
        <begin position="898"/>
        <end position="955"/>
    </location>
</feature>
<evidence type="ECO:0000259" key="8">
    <source>
        <dbReference type="Pfam" id="PF12231"/>
    </source>
</evidence>
<dbReference type="PANTHER" id="PTHR22928:SF3">
    <property type="entry name" value="TELOMERE-ASSOCIATED PROTEIN RIF1"/>
    <property type="match status" value="1"/>
</dbReference>
<keyword evidence="10" id="KW-1185">Reference proteome</keyword>
<dbReference type="GO" id="GO:0000781">
    <property type="term" value="C:chromosome, telomeric region"/>
    <property type="evidence" value="ECO:0007669"/>
    <property type="project" value="UniProtKB-SubCell"/>
</dbReference>
<feature type="compositionally biased region" description="Basic and acidic residues" evidence="7">
    <location>
        <begin position="939"/>
        <end position="955"/>
    </location>
</feature>
<accession>A0A7J6X3S9</accession>
<protein>
    <submittedName>
        <fullName evidence="9">Telomere-associated protein rif1</fullName>
    </submittedName>
</protein>
<evidence type="ECO:0000256" key="5">
    <source>
        <dbReference type="ARBA" id="ARBA00023242"/>
    </source>
</evidence>
<dbReference type="GO" id="GO:0005634">
    <property type="term" value="C:nucleus"/>
    <property type="evidence" value="ECO:0007669"/>
    <property type="project" value="UniProtKB-SubCell"/>
</dbReference>
<organism evidence="9 10">
    <name type="scientific">Thalictrum thalictroides</name>
    <name type="common">Rue-anemone</name>
    <name type="synonym">Anemone thalictroides</name>
    <dbReference type="NCBI Taxonomy" id="46969"/>
    <lineage>
        <taxon>Eukaryota</taxon>
        <taxon>Viridiplantae</taxon>
        <taxon>Streptophyta</taxon>
        <taxon>Embryophyta</taxon>
        <taxon>Tracheophyta</taxon>
        <taxon>Spermatophyta</taxon>
        <taxon>Magnoliopsida</taxon>
        <taxon>Ranunculales</taxon>
        <taxon>Ranunculaceae</taxon>
        <taxon>Thalictroideae</taxon>
        <taxon>Thalictrum</taxon>
    </lineage>
</organism>
<keyword evidence="3" id="KW-0158">Chromosome</keyword>
<name>A0A7J6X3S9_THATH</name>
<feature type="domain" description="Telomere-associated protein Rif1 N-terminal" evidence="8">
    <location>
        <begin position="18"/>
        <end position="308"/>
    </location>
</feature>
<comment type="subcellular location">
    <subcellularLocation>
        <location evidence="2">Chromosome</location>
        <location evidence="2">Telomere</location>
    </subcellularLocation>
    <subcellularLocation>
        <location evidence="1">Nucleus</location>
    </subcellularLocation>
</comment>
<evidence type="ECO:0000313" key="10">
    <source>
        <dbReference type="Proteomes" id="UP000554482"/>
    </source>
</evidence>
<evidence type="ECO:0000256" key="7">
    <source>
        <dbReference type="SAM" id="MobiDB-lite"/>
    </source>
</evidence>